<sequence>MRRPPPTRRERVRVQTIGQIKEAALDQLRNVGAAQLSLRAVAGAMGMSPAGLYRYYASRDDLLTALIADGFDALAAAVAVGRVGHEDADVAERLLVGFAAFRRWAIEHRHEFGLLYGDPIPGYAAPEGGSTHAASHRVGEAVLAPVVDAWRAGRLRIPSRPAGTDDPATRRWAAALDPELPTEAAAVVMGGWTRLHGLVILEVFGHLRWLGPDSGPLAAAQLRALVAELVAPA</sequence>
<dbReference type="Gene3D" id="1.10.357.10">
    <property type="entry name" value="Tetracycline Repressor, domain 2"/>
    <property type="match status" value="1"/>
</dbReference>
<dbReference type="PROSITE" id="PS50977">
    <property type="entry name" value="HTH_TETR_2"/>
    <property type="match status" value="1"/>
</dbReference>
<evidence type="ECO:0000256" key="4">
    <source>
        <dbReference type="PROSITE-ProRule" id="PRU00335"/>
    </source>
</evidence>
<keyword evidence="1" id="KW-0805">Transcription regulation</keyword>
<dbReference type="InterPro" id="IPR036271">
    <property type="entry name" value="Tet_transcr_reg_TetR-rel_C_sf"/>
</dbReference>
<feature type="DNA-binding region" description="H-T-H motif" evidence="4">
    <location>
        <begin position="37"/>
        <end position="56"/>
    </location>
</feature>
<feature type="domain" description="HTH tetR-type" evidence="5">
    <location>
        <begin position="14"/>
        <end position="74"/>
    </location>
</feature>
<dbReference type="EMBL" id="JAGSOV010000070">
    <property type="protein sequence ID" value="MCO1659792.1"/>
    <property type="molecule type" value="Genomic_DNA"/>
</dbReference>
<dbReference type="InterPro" id="IPR050109">
    <property type="entry name" value="HTH-type_TetR-like_transc_reg"/>
</dbReference>
<dbReference type="InterPro" id="IPR025996">
    <property type="entry name" value="MT1864/Rv1816-like_C"/>
</dbReference>
<evidence type="ECO:0000256" key="1">
    <source>
        <dbReference type="ARBA" id="ARBA00023015"/>
    </source>
</evidence>
<dbReference type="InterPro" id="IPR001647">
    <property type="entry name" value="HTH_TetR"/>
</dbReference>
<protein>
    <submittedName>
        <fullName evidence="6">TetR/AcrR family transcriptional regulator</fullName>
    </submittedName>
</protein>
<reference evidence="6" key="1">
    <citation type="submission" date="2021-04" db="EMBL/GenBank/DDBJ databases">
        <title>Pseudonocardia sp. nov., isolated from sandy soil of mangrove forest.</title>
        <authorList>
            <person name="Zan Z."/>
            <person name="Huang R."/>
            <person name="Liu W."/>
        </authorList>
    </citation>
    <scope>NUCLEOTIDE SEQUENCE</scope>
    <source>
        <strain evidence="6">S2-4</strain>
    </source>
</reference>
<dbReference type="InterPro" id="IPR009057">
    <property type="entry name" value="Homeodomain-like_sf"/>
</dbReference>
<name>A0ABT1A9T0_9PSEU</name>
<keyword evidence="2 4" id="KW-0238">DNA-binding</keyword>
<keyword evidence="7" id="KW-1185">Reference proteome</keyword>
<evidence type="ECO:0000256" key="3">
    <source>
        <dbReference type="ARBA" id="ARBA00023163"/>
    </source>
</evidence>
<keyword evidence="3" id="KW-0804">Transcription</keyword>
<proteinExistence type="predicted"/>
<accession>A0ABT1A9T0</accession>
<evidence type="ECO:0000313" key="7">
    <source>
        <dbReference type="Proteomes" id="UP001165283"/>
    </source>
</evidence>
<dbReference type="Pfam" id="PF13305">
    <property type="entry name" value="TetR_C_33"/>
    <property type="match status" value="1"/>
</dbReference>
<dbReference type="RefSeq" id="WP_252444808.1">
    <property type="nucleotide sequence ID" value="NZ_JAGSOV010000070.1"/>
</dbReference>
<gene>
    <name evidence="6" type="ORF">KDL28_32485</name>
</gene>
<comment type="caution">
    <text evidence="6">The sequence shown here is derived from an EMBL/GenBank/DDBJ whole genome shotgun (WGS) entry which is preliminary data.</text>
</comment>
<dbReference type="PANTHER" id="PTHR30055">
    <property type="entry name" value="HTH-TYPE TRANSCRIPTIONAL REGULATOR RUTR"/>
    <property type="match status" value="1"/>
</dbReference>
<dbReference type="Proteomes" id="UP001165283">
    <property type="component" value="Unassembled WGS sequence"/>
</dbReference>
<evidence type="ECO:0000256" key="2">
    <source>
        <dbReference type="ARBA" id="ARBA00023125"/>
    </source>
</evidence>
<dbReference type="SUPFAM" id="SSF48498">
    <property type="entry name" value="Tetracyclin repressor-like, C-terminal domain"/>
    <property type="match status" value="1"/>
</dbReference>
<evidence type="ECO:0000313" key="6">
    <source>
        <dbReference type="EMBL" id="MCO1659792.1"/>
    </source>
</evidence>
<evidence type="ECO:0000259" key="5">
    <source>
        <dbReference type="PROSITE" id="PS50977"/>
    </source>
</evidence>
<dbReference type="PANTHER" id="PTHR30055:SF226">
    <property type="entry name" value="HTH-TYPE TRANSCRIPTIONAL REGULATOR PKSA"/>
    <property type="match status" value="1"/>
</dbReference>
<organism evidence="6 7">
    <name type="scientific">Pseudonocardia humida</name>
    <dbReference type="NCBI Taxonomy" id="2800819"/>
    <lineage>
        <taxon>Bacteria</taxon>
        <taxon>Bacillati</taxon>
        <taxon>Actinomycetota</taxon>
        <taxon>Actinomycetes</taxon>
        <taxon>Pseudonocardiales</taxon>
        <taxon>Pseudonocardiaceae</taxon>
        <taxon>Pseudonocardia</taxon>
    </lineage>
</organism>
<dbReference type="Pfam" id="PF00440">
    <property type="entry name" value="TetR_N"/>
    <property type="match status" value="1"/>
</dbReference>
<dbReference type="SUPFAM" id="SSF46689">
    <property type="entry name" value="Homeodomain-like"/>
    <property type="match status" value="1"/>
</dbReference>